<dbReference type="PANTHER" id="PTHR30146">
    <property type="entry name" value="LACI-RELATED TRANSCRIPTIONAL REPRESSOR"/>
    <property type="match status" value="1"/>
</dbReference>
<dbReference type="InterPro" id="IPR010982">
    <property type="entry name" value="Lambda_DNA-bd_dom_sf"/>
</dbReference>
<dbReference type="Gene3D" id="3.40.50.2300">
    <property type="match status" value="2"/>
</dbReference>
<evidence type="ECO:0000256" key="2">
    <source>
        <dbReference type="ARBA" id="ARBA00023125"/>
    </source>
</evidence>
<keyword evidence="3" id="KW-0804">Transcription</keyword>
<dbReference type="SUPFAM" id="SSF47413">
    <property type="entry name" value="lambda repressor-like DNA-binding domains"/>
    <property type="match status" value="1"/>
</dbReference>
<dbReference type="InterPro" id="IPR028082">
    <property type="entry name" value="Peripla_BP_I"/>
</dbReference>
<dbReference type="RefSeq" id="WP_377132415.1">
    <property type="nucleotide sequence ID" value="NZ_JBHSFI010000002.1"/>
</dbReference>
<dbReference type="GO" id="GO:0003677">
    <property type="term" value="F:DNA binding"/>
    <property type="evidence" value="ECO:0007669"/>
    <property type="project" value="UniProtKB-KW"/>
</dbReference>
<dbReference type="Proteomes" id="UP001596011">
    <property type="component" value="Unassembled WGS sequence"/>
</dbReference>
<dbReference type="InterPro" id="IPR000843">
    <property type="entry name" value="HTH_LacI"/>
</dbReference>
<dbReference type="PANTHER" id="PTHR30146:SF153">
    <property type="entry name" value="LACTOSE OPERON REPRESSOR"/>
    <property type="match status" value="1"/>
</dbReference>
<dbReference type="Pfam" id="PF13377">
    <property type="entry name" value="Peripla_BP_3"/>
    <property type="match status" value="1"/>
</dbReference>
<comment type="caution">
    <text evidence="5">The sequence shown here is derived from an EMBL/GenBank/DDBJ whole genome shotgun (WGS) entry which is preliminary data.</text>
</comment>
<proteinExistence type="predicted"/>
<organism evidence="5 6">
    <name type="scientific">Promicromonospora alba</name>
    <dbReference type="NCBI Taxonomy" id="1616110"/>
    <lineage>
        <taxon>Bacteria</taxon>
        <taxon>Bacillati</taxon>
        <taxon>Actinomycetota</taxon>
        <taxon>Actinomycetes</taxon>
        <taxon>Micrococcales</taxon>
        <taxon>Promicromonosporaceae</taxon>
        <taxon>Promicromonospora</taxon>
    </lineage>
</organism>
<feature type="domain" description="HTH lacI-type" evidence="4">
    <location>
        <begin position="7"/>
        <end position="65"/>
    </location>
</feature>
<keyword evidence="1" id="KW-0805">Transcription regulation</keyword>
<evidence type="ECO:0000313" key="6">
    <source>
        <dbReference type="Proteomes" id="UP001596011"/>
    </source>
</evidence>
<keyword evidence="6" id="KW-1185">Reference proteome</keyword>
<name>A0ABV9HBL1_9MICO</name>
<evidence type="ECO:0000256" key="1">
    <source>
        <dbReference type="ARBA" id="ARBA00023015"/>
    </source>
</evidence>
<protein>
    <submittedName>
        <fullName evidence="5">LacI family DNA-binding transcriptional regulator</fullName>
    </submittedName>
</protein>
<evidence type="ECO:0000256" key="3">
    <source>
        <dbReference type="ARBA" id="ARBA00023163"/>
    </source>
</evidence>
<dbReference type="SMART" id="SM00354">
    <property type="entry name" value="HTH_LACI"/>
    <property type="match status" value="1"/>
</dbReference>
<evidence type="ECO:0000259" key="4">
    <source>
        <dbReference type="PROSITE" id="PS50932"/>
    </source>
</evidence>
<keyword evidence="2 5" id="KW-0238">DNA-binding</keyword>
<evidence type="ECO:0000313" key="5">
    <source>
        <dbReference type="EMBL" id="MFC4627354.1"/>
    </source>
</evidence>
<dbReference type="Pfam" id="PF00356">
    <property type="entry name" value="LacI"/>
    <property type="match status" value="1"/>
</dbReference>
<dbReference type="InterPro" id="IPR046335">
    <property type="entry name" value="LacI/GalR-like_sensor"/>
</dbReference>
<reference evidence="6" key="1">
    <citation type="journal article" date="2019" name="Int. J. Syst. Evol. Microbiol.">
        <title>The Global Catalogue of Microorganisms (GCM) 10K type strain sequencing project: providing services to taxonomists for standard genome sequencing and annotation.</title>
        <authorList>
            <consortium name="The Broad Institute Genomics Platform"/>
            <consortium name="The Broad Institute Genome Sequencing Center for Infectious Disease"/>
            <person name="Wu L."/>
            <person name="Ma J."/>
        </authorList>
    </citation>
    <scope>NUCLEOTIDE SEQUENCE [LARGE SCALE GENOMIC DNA]</scope>
    <source>
        <strain evidence="6">CCUG 42722</strain>
    </source>
</reference>
<dbReference type="EMBL" id="JBHSFI010000002">
    <property type="protein sequence ID" value="MFC4627354.1"/>
    <property type="molecule type" value="Genomic_DNA"/>
</dbReference>
<dbReference type="CDD" id="cd01392">
    <property type="entry name" value="HTH_LacI"/>
    <property type="match status" value="1"/>
</dbReference>
<dbReference type="Gene3D" id="1.10.260.40">
    <property type="entry name" value="lambda repressor-like DNA-binding domains"/>
    <property type="match status" value="1"/>
</dbReference>
<accession>A0ABV9HBL1</accession>
<dbReference type="PROSITE" id="PS50932">
    <property type="entry name" value="HTH_LACI_2"/>
    <property type="match status" value="1"/>
</dbReference>
<gene>
    <name evidence="5" type="ORF">ACFO6V_03855</name>
</gene>
<sequence length="353" mass="37054">MQKSRRTTLADVAAAAGTTVPTVSKVLSGRSDVSAETRTRVMGIVAELGYRGRSGRDAATRGAQSPFVDLVLSGVEGTWANRALSGVEHAAEEAGVDVVVSVARPPDDAWLTRLLARRLRGAVLALVDTTAEQLATLAAARVPIVLLDPVSQPPSTVASVGAANWAGGRAAAEHLLSLGHRRFAVLAGRRTHLYSQARIDGFRSAVTQAGHELPDERIAHTDWQRASSAEQAAQLLRDTPGPTAVFACSDTMALGVYDAAAALGLRIPEDVSVVGFDDSPEAQWVTPALTTVHQPIAEMGSAALRMLLRISADPPRVDLPPADLPHVRPSRVAPREELATRLVVRGSTAAAGV</sequence>
<dbReference type="SUPFAM" id="SSF53822">
    <property type="entry name" value="Periplasmic binding protein-like I"/>
    <property type="match status" value="1"/>
</dbReference>